<feature type="region of interest" description="Disordered" evidence="1">
    <location>
        <begin position="1"/>
        <end position="114"/>
    </location>
</feature>
<feature type="non-terminal residue" evidence="2">
    <location>
        <position position="171"/>
    </location>
</feature>
<evidence type="ECO:0000313" key="2">
    <source>
        <dbReference type="EMBL" id="KAH9312277.1"/>
    </source>
</evidence>
<evidence type="ECO:0000256" key="1">
    <source>
        <dbReference type="SAM" id="MobiDB-lite"/>
    </source>
</evidence>
<gene>
    <name evidence="2" type="ORF">KI387_027312</name>
</gene>
<evidence type="ECO:0000313" key="3">
    <source>
        <dbReference type="Proteomes" id="UP000824469"/>
    </source>
</evidence>
<protein>
    <submittedName>
        <fullName evidence="2">Uncharacterized protein</fullName>
    </submittedName>
</protein>
<dbReference type="EMBL" id="JAHRHJ020000006">
    <property type="protein sequence ID" value="KAH9312277.1"/>
    <property type="molecule type" value="Genomic_DNA"/>
</dbReference>
<feature type="compositionally biased region" description="Acidic residues" evidence="1">
    <location>
        <begin position="34"/>
        <end position="64"/>
    </location>
</feature>
<name>A0AA38L9I6_TAXCH</name>
<proteinExistence type="predicted"/>
<organism evidence="2 3">
    <name type="scientific">Taxus chinensis</name>
    <name type="common">Chinese yew</name>
    <name type="synonym">Taxus wallichiana var. chinensis</name>
    <dbReference type="NCBI Taxonomy" id="29808"/>
    <lineage>
        <taxon>Eukaryota</taxon>
        <taxon>Viridiplantae</taxon>
        <taxon>Streptophyta</taxon>
        <taxon>Embryophyta</taxon>
        <taxon>Tracheophyta</taxon>
        <taxon>Spermatophyta</taxon>
        <taxon>Pinopsida</taxon>
        <taxon>Pinidae</taxon>
        <taxon>Conifers II</taxon>
        <taxon>Cupressales</taxon>
        <taxon>Taxaceae</taxon>
        <taxon>Taxus</taxon>
    </lineage>
</organism>
<keyword evidence="3" id="KW-1185">Reference proteome</keyword>
<feature type="compositionally biased region" description="Basic and acidic residues" evidence="1">
    <location>
        <begin position="7"/>
        <end position="33"/>
    </location>
</feature>
<reference evidence="2 3" key="1">
    <citation type="journal article" date="2021" name="Nat. Plants">
        <title>The Taxus genome provides insights into paclitaxel biosynthesis.</title>
        <authorList>
            <person name="Xiong X."/>
            <person name="Gou J."/>
            <person name="Liao Q."/>
            <person name="Li Y."/>
            <person name="Zhou Q."/>
            <person name="Bi G."/>
            <person name="Li C."/>
            <person name="Du R."/>
            <person name="Wang X."/>
            <person name="Sun T."/>
            <person name="Guo L."/>
            <person name="Liang H."/>
            <person name="Lu P."/>
            <person name="Wu Y."/>
            <person name="Zhang Z."/>
            <person name="Ro D.K."/>
            <person name="Shang Y."/>
            <person name="Huang S."/>
            <person name="Yan J."/>
        </authorList>
    </citation>
    <scope>NUCLEOTIDE SEQUENCE [LARGE SCALE GENOMIC DNA]</scope>
    <source>
        <strain evidence="2">Ta-2019</strain>
    </source>
</reference>
<feature type="compositionally biased region" description="Basic and acidic residues" evidence="1">
    <location>
        <begin position="72"/>
        <end position="83"/>
    </location>
</feature>
<comment type="caution">
    <text evidence="2">The sequence shown here is derived from an EMBL/GenBank/DDBJ whole genome shotgun (WGS) entry which is preliminary data.</text>
</comment>
<dbReference type="Proteomes" id="UP000824469">
    <property type="component" value="Unassembled WGS sequence"/>
</dbReference>
<dbReference type="AlphaFoldDB" id="A0AA38L9I6"/>
<sequence>INDEKIEEEKAFVDQTKENSDFEKEKGKDSHVEEEFDMELNIDDNSDQNDEDYEVEEDDEDEDWVPSPSHKASNECKHQRSDSTDVDGENLIRKKNVNNNPMENKGDEEENNVEAYTSSAWRMNEYSDDNVAIENEEEQPNKLVVRNVKMLSNILDSIQIIHNTGHASSDL</sequence>
<accession>A0AA38L9I6</accession>
<feature type="non-terminal residue" evidence="2">
    <location>
        <position position="1"/>
    </location>
</feature>